<keyword evidence="2" id="KW-1185">Reference proteome</keyword>
<sequence>MLSTCPPCCLGLDIALRELPSKSSDNRCKLIGRTPTIFGHFRRVLSATAGDASDIPSCSRAPLYVCAIEKRNRISTTLRNCRTSRLGFAHRVVPSSTALSKCPALHSTDFDDI</sequence>
<dbReference type="EMBL" id="DF238805">
    <property type="protein sequence ID" value="GAC96726.1"/>
    <property type="molecule type" value="Genomic_DNA"/>
</dbReference>
<dbReference type="GeneID" id="24109592"/>
<name>R9P5V1_PSEHS</name>
<accession>R9P5V1</accession>
<dbReference type="Proteomes" id="UP000014071">
    <property type="component" value="Unassembled WGS sequence"/>
</dbReference>
<gene>
    <name evidence="1" type="ORF">PHSY_004310</name>
</gene>
<organism evidence="1 2">
    <name type="scientific">Pseudozyma hubeiensis (strain SY62)</name>
    <name type="common">Yeast</name>
    <dbReference type="NCBI Taxonomy" id="1305764"/>
    <lineage>
        <taxon>Eukaryota</taxon>
        <taxon>Fungi</taxon>
        <taxon>Dikarya</taxon>
        <taxon>Basidiomycota</taxon>
        <taxon>Ustilaginomycotina</taxon>
        <taxon>Ustilaginomycetes</taxon>
        <taxon>Ustilaginales</taxon>
        <taxon>Ustilaginaceae</taxon>
        <taxon>Pseudozyma</taxon>
    </lineage>
</organism>
<reference evidence="2" key="1">
    <citation type="journal article" date="2013" name="Genome Announc.">
        <title>Draft genome sequence of the basidiomycetous yeast-like fungus Pseudozyma hubeiensis SY62, which produces an abundant amount of the biosurfactant mannosylerythritol lipids.</title>
        <authorList>
            <person name="Konishi M."/>
            <person name="Hatada Y."/>
            <person name="Horiuchi J."/>
        </authorList>
    </citation>
    <scope>NUCLEOTIDE SEQUENCE [LARGE SCALE GENOMIC DNA]</scope>
    <source>
        <strain evidence="2">SY62</strain>
    </source>
</reference>
<dbReference type="RefSeq" id="XP_012190313.1">
    <property type="nucleotide sequence ID" value="XM_012334923.1"/>
</dbReference>
<evidence type="ECO:0000313" key="2">
    <source>
        <dbReference type="Proteomes" id="UP000014071"/>
    </source>
</evidence>
<evidence type="ECO:0000313" key="1">
    <source>
        <dbReference type="EMBL" id="GAC96726.1"/>
    </source>
</evidence>
<protein>
    <submittedName>
        <fullName evidence="1">Beta-xylosidase</fullName>
    </submittedName>
</protein>
<dbReference type="HOGENOM" id="CLU_2134654_0_0_1"/>
<dbReference type="AlphaFoldDB" id="R9P5V1"/>
<proteinExistence type="predicted"/>